<name>A0A0U2YS66_9BACL</name>
<evidence type="ECO:0000313" key="2">
    <source>
        <dbReference type="EMBL" id="ALS75677.1"/>
    </source>
</evidence>
<dbReference type="STRING" id="200991.AUC31_10915"/>
<dbReference type="KEGG" id="prt:AUC31_10915"/>
<dbReference type="AlphaFoldDB" id="A0A0U2YS66"/>
<feature type="transmembrane region" description="Helical" evidence="1">
    <location>
        <begin position="92"/>
        <end position="111"/>
    </location>
</feature>
<organism evidence="2 3">
    <name type="scientific">Planococcus rifietoensis</name>
    <dbReference type="NCBI Taxonomy" id="200991"/>
    <lineage>
        <taxon>Bacteria</taxon>
        <taxon>Bacillati</taxon>
        <taxon>Bacillota</taxon>
        <taxon>Bacilli</taxon>
        <taxon>Bacillales</taxon>
        <taxon>Caryophanaceae</taxon>
        <taxon>Planococcus</taxon>
    </lineage>
</organism>
<accession>A0A0U2YS66</accession>
<reference evidence="2" key="1">
    <citation type="submission" date="2016-01" db="EMBL/GenBank/DDBJ databases">
        <title>Complete genome of Planococcus rifietoensis type strain M8.</title>
        <authorList>
            <person name="See-Too W.S."/>
        </authorList>
    </citation>
    <scope>NUCLEOTIDE SEQUENCE [LARGE SCALE GENOMIC DNA]</scope>
    <source>
        <strain evidence="2">M8</strain>
    </source>
</reference>
<dbReference type="RefSeq" id="WP_058382380.1">
    <property type="nucleotide sequence ID" value="NZ_CP013659.2"/>
</dbReference>
<dbReference type="EMBL" id="CP013659">
    <property type="protein sequence ID" value="ALS75677.1"/>
    <property type="molecule type" value="Genomic_DNA"/>
</dbReference>
<feature type="transmembrane region" description="Helical" evidence="1">
    <location>
        <begin position="20"/>
        <end position="41"/>
    </location>
</feature>
<protein>
    <recommendedName>
        <fullName evidence="4">DUF4181 domain-containing protein</fullName>
    </recommendedName>
</protein>
<proteinExistence type="predicted"/>
<evidence type="ECO:0000313" key="3">
    <source>
        <dbReference type="Proteomes" id="UP000067683"/>
    </source>
</evidence>
<keyword evidence="3" id="KW-1185">Reference proteome</keyword>
<dbReference type="OrthoDB" id="2428213at2"/>
<keyword evidence="1" id="KW-1133">Transmembrane helix</keyword>
<sequence length="164" mass="18604">MGGVGETDGMGYYEAQYDWVWPLIGFIAVTVLAIMGVNWILRKILRVERKKFFSSSSNFVNKRHEKVDAYFRWSGAAISIGALFVFQETRSFLPLAALLAINGVQGAYTVYMERIHSDNPNDYKYSLLQFATGTVIVVTSMFAFFPDFSEFILDDIRLLADLVN</sequence>
<gene>
    <name evidence="2" type="ORF">AUC31_10915</name>
</gene>
<evidence type="ECO:0008006" key="4">
    <source>
        <dbReference type="Google" id="ProtNLM"/>
    </source>
</evidence>
<dbReference type="Proteomes" id="UP000067683">
    <property type="component" value="Chromosome"/>
</dbReference>
<keyword evidence="1" id="KW-0812">Transmembrane</keyword>
<dbReference type="InterPro" id="IPR025441">
    <property type="entry name" value="DUF4181"/>
</dbReference>
<keyword evidence="1" id="KW-0472">Membrane</keyword>
<evidence type="ECO:0000256" key="1">
    <source>
        <dbReference type="SAM" id="Phobius"/>
    </source>
</evidence>
<dbReference type="Pfam" id="PF13789">
    <property type="entry name" value="DUF4181"/>
    <property type="match status" value="1"/>
</dbReference>
<feature type="transmembrane region" description="Helical" evidence="1">
    <location>
        <begin position="123"/>
        <end position="145"/>
    </location>
</feature>
<feature type="transmembrane region" description="Helical" evidence="1">
    <location>
        <begin position="69"/>
        <end position="86"/>
    </location>
</feature>